<dbReference type="AlphaFoldDB" id="A0A1S7DQR9"/>
<protein>
    <submittedName>
        <fullName evidence="1">Uncharacterized protein</fullName>
    </submittedName>
</protein>
<organism evidence="1 2">
    <name type="scientific">Riemerella anatipestifer</name>
    <name type="common">Moraxella anatipestifer</name>
    <dbReference type="NCBI Taxonomy" id="34085"/>
    <lineage>
        <taxon>Bacteria</taxon>
        <taxon>Pseudomonadati</taxon>
        <taxon>Bacteroidota</taxon>
        <taxon>Flavobacteriia</taxon>
        <taxon>Flavobacteriales</taxon>
        <taxon>Weeksellaceae</taxon>
        <taxon>Riemerella</taxon>
    </lineage>
</organism>
<sequence length="644" mass="71350">MAFRLNATKPNKNAGLPTPKSELYLLYVEDIISMPTANPKGIITEGNIVIADGRRFHVLYLTPSTQTHNRDTEGDVDSRGWKKKITGHYPGDEIEINEFVKNNTNQGFVIVSKTCNSEYKRIYGSKCNPLYFTGAFVDDSEKKGYELTFEQEFADNDPVLFYNGNILVDEDALNPSGLEAASSIFVKLDASNITPNNKNLLKKALDIGEMPTNAATIDEGDKEGTVYTKTQADKLVKNIANSTLDTTKEGGVNQLYSYKWSIAQGSMFSMYAGEDLGLGVKDTSFRLSNGYFNVAQGTGSGRTEFTVTKNGIKLSYNINHDSDDDIYTSIGIERGKIYFDGVNRIDEENNQEPIRQLVMDSMGWVYYKPLVQNSLQSAINGGAQATSQQRITLESIAVTGNSYYIACGFGSSTIGSFSTGNYSIFNRIDVRDNMIDMMSHKPDGFSNFQITPDGWTSSISNIAYSNFSVSRRGLNIGKGLLNNADGDITFDKILVYRADGSVGVESKPKIRRYILNRDIIVNSVPQTSTDLYVPIEPGKLYRLKACFKLGNRNTTYRFMRLYSSDLTTHYQSMGGIFQLTINSGDSGNSDIGSSNIGTHSLILEGLIRFDVSTIIKNNLVINTSDSNLFITLERGTYIEIEEII</sequence>
<evidence type="ECO:0000313" key="1">
    <source>
        <dbReference type="EMBL" id="AQY21463.1"/>
    </source>
</evidence>
<dbReference type="EMBL" id="CP011859">
    <property type="protein sequence ID" value="AQY21463.1"/>
    <property type="molecule type" value="Genomic_DNA"/>
</dbReference>
<dbReference type="RefSeq" id="WP_079206730.1">
    <property type="nucleotide sequence ID" value="NZ_CP011859.1"/>
</dbReference>
<reference evidence="1 2" key="1">
    <citation type="submission" date="2015-06" db="EMBL/GenBank/DDBJ databases">
        <title>R. anatipestifer strain HXb2 is the most virulent strain so far, and the genome sequence would help us uncover the pathogenesis.</title>
        <authorList>
            <person name="Hu Q."/>
            <person name="Qi J."/>
            <person name="Bo H."/>
            <person name="Liu G."/>
            <person name="Tao M."/>
            <person name="Ding Y."/>
            <person name="Xue Y."/>
        </authorList>
    </citation>
    <scope>NUCLEOTIDE SEQUENCE [LARGE SCALE GENOMIC DNA]</scope>
    <source>
        <strain evidence="1 2">HXb2</strain>
    </source>
</reference>
<gene>
    <name evidence="1" type="ORF">AB406_0505</name>
</gene>
<dbReference type="Proteomes" id="UP000189883">
    <property type="component" value="Chromosome"/>
</dbReference>
<accession>A0A1S7DQR9</accession>
<proteinExistence type="predicted"/>
<name>A0A1S7DQR9_RIEAN</name>
<evidence type="ECO:0000313" key="2">
    <source>
        <dbReference type="Proteomes" id="UP000189883"/>
    </source>
</evidence>